<keyword evidence="2" id="KW-1185">Reference proteome</keyword>
<keyword evidence="1" id="KW-0808">Transferase</keyword>
<sequence length="167" mass="20018">MIEPWKIKEAFAKVERENYKFRIYLKNHADVDELDEQFLELHNELFKEYDCSKCRNCCKEYTVTFEENEIEQVYKLLGITKEEFMDKYIEETVEGYDLKAKPCCFLAKNGVCEIEKCKPDGCKDYPFTNKPERLFSLLSIVECSSVCPIVFEMLERLKKIYGFKRRY</sequence>
<dbReference type="AlphaFoldDB" id="A0A1S8TKK9"/>
<gene>
    <name evidence="1" type="ORF">CLPUN_19260</name>
</gene>
<keyword evidence="1" id="KW-0969">Cilium</keyword>
<evidence type="ECO:0000313" key="2">
    <source>
        <dbReference type="Proteomes" id="UP000190890"/>
    </source>
</evidence>
<dbReference type="Pfam" id="PF03692">
    <property type="entry name" value="CxxCxxCC"/>
    <property type="match status" value="1"/>
</dbReference>
<dbReference type="Proteomes" id="UP000190890">
    <property type="component" value="Unassembled WGS sequence"/>
</dbReference>
<comment type="caution">
    <text evidence="1">The sequence shown here is derived from an EMBL/GenBank/DDBJ whole genome shotgun (WGS) entry which is preliminary data.</text>
</comment>
<dbReference type="InterPro" id="IPR005358">
    <property type="entry name" value="Puta_zinc/iron-chelating_dom"/>
</dbReference>
<dbReference type="STRING" id="29367.CLPUN_19260"/>
<organism evidence="1 2">
    <name type="scientific">Clostridium puniceum</name>
    <dbReference type="NCBI Taxonomy" id="29367"/>
    <lineage>
        <taxon>Bacteria</taxon>
        <taxon>Bacillati</taxon>
        <taxon>Bacillota</taxon>
        <taxon>Clostridia</taxon>
        <taxon>Eubacteriales</taxon>
        <taxon>Clostridiaceae</taxon>
        <taxon>Clostridium</taxon>
    </lineage>
</organism>
<keyword evidence="1" id="KW-0282">Flagellum</keyword>
<dbReference type="GO" id="GO:0008168">
    <property type="term" value="F:methyltransferase activity"/>
    <property type="evidence" value="ECO:0007669"/>
    <property type="project" value="UniProtKB-KW"/>
</dbReference>
<dbReference type="PANTHER" id="PTHR35866">
    <property type="entry name" value="PUTATIVE-RELATED"/>
    <property type="match status" value="1"/>
</dbReference>
<dbReference type="OrthoDB" id="9810361at2"/>
<dbReference type="EMBL" id="LZZM01000127">
    <property type="protein sequence ID" value="OOM78317.1"/>
    <property type="molecule type" value="Genomic_DNA"/>
</dbReference>
<name>A0A1S8TKK9_9CLOT</name>
<proteinExistence type="predicted"/>
<dbReference type="GO" id="GO:0032259">
    <property type="term" value="P:methylation"/>
    <property type="evidence" value="ECO:0007669"/>
    <property type="project" value="UniProtKB-KW"/>
</dbReference>
<reference evidence="1 2" key="1">
    <citation type="submission" date="2016-05" db="EMBL/GenBank/DDBJ databases">
        <title>Microbial solvent formation.</title>
        <authorList>
            <person name="Poehlein A."/>
            <person name="Montoya Solano J.D."/>
            <person name="Flitsch S."/>
            <person name="Krabben P."/>
            <person name="Duerre P."/>
            <person name="Daniel R."/>
        </authorList>
    </citation>
    <scope>NUCLEOTIDE SEQUENCE [LARGE SCALE GENOMIC DNA]</scope>
    <source>
        <strain evidence="1 2">DSM 2619</strain>
    </source>
</reference>
<keyword evidence="1" id="KW-0966">Cell projection</keyword>
<dbReference type="RefSeq" id="WP_077847088.1">
    <property type="nucleotide sequence ID" value="NZ_LZZM01000127.1"/>
</dbReference>
<dbReference type="PANTHER" id="PTHR35866:SF1">
    <property type="entry name" value="YKGJ FAMILY CYSTEINE CLUSTER PROTEIN"/>
    <property type="match status" value="1"/>
</dbReference>
<evidence type="ECO:0000313" key="1">
    <source>
        <dbReference type="EMBL" id="OOM78317.1"/>
    </source>
</evidence>
<protein>
    <submittedName>
        <fullName evidence="1">Flagellin N-methylase</fullName>
    </submittedName>
</protein>
<accession>A0A1S8TKK9</accession>
<keyword evidence="1" id="KW-0489">Methyltransferase</keyword>